<dbReference type="CDD" id="cd00158">
    <property type="entry name" value="RHOD"/>
    <property type="match status" value="1"/>
</dbReference>
<dbReference type="InterPro" id="IPR001763">
    <property type="entry name" value="Rhodanese-like_dom"/>
</dbReference>
<keyword evidence="3" id="KW-1185">Reference proteome</keyword>
<dbReference type="EMBL" id="JAUOEL010000003">
    <property type="protein sequence ID" value="MDO5974609.1"/>
    <property type="molecule type" value="Genomic_DNA"/>
</dbReference>
<evidence type="ECO:0000313" key="2">
    <source>
        <dbReference type="EMBL" id="MDO5974609.1"/>
    </source>
</evidence>
<feature type="domain" description="Rhodanese" evidence="1">
    <location>
        <begin position="61"/>
        <end position="113"/>
    </location>
</feature>
<dbReference type="InterPro" id="IPR036873">
    <property type="entry name" value="Rhodanese-like_dom_sf"/>
</dbReference>
<dbReference type="SUPFAM" id="SSF52821">
    <property type="entry name" value="Rhodanese/Cell cycle control phosphatase"/>
    <property type="match status" value="1"/>
</dbReference>
<name>A0ABT8WN79_9FLAO</name>
<sequence>MKIIFSAFIISLLVFSNSKTEVVKYPKAKVSYSAFEELVKQVKKHRQKRLINFNQFLAKSKLENVVILDTRSKEMFTNKHIKGAIHLNFSDFTQENLNKLIPNPETTILIYCNNNFEGDEINFASKIVLPKIVKKDIKPITLALNIPTYINLYGYGYRNVYELSELITLFDERVEYKGTAIN</sequence>
<dbReference type="Gene3D" id="3.40.250.10">
    <property type="entry name" value="Rhodanese-like domain"/>
    <property type="match status" value="1"/>
</dbReference>
<gene>
    <name evidence="2" type="ORF">Q4Q40_10480</name>
</gene>
<protein>
    <submittedName>
        <fullName evidence="2">Rhodanese-like domain-containing protein</fullName>
    </submittedName>
</protein>
<dbReference type="Proteomes" id="UP001176806">
    <property type="component" value="Unassembled WGS sequence"/>
</dbReference>
<evidence type="ECO:0000313" key="3">
    <source>
        <dbReference type="Proteomes" id="UP001176806"/>
    </source>
</evidence>
<dbReference type="RefSeq" id="WP_303301743.1">
    <property type="nucleotide sequence ID" value="NZ_BAABDA010000050.1"/>
</dbReference>
<comment type="caution">
    <text evidence="2">The sequence shown here is derived from an EMBL/GenBank/DDBJ whole genome shotgun (WGS) entry which is preliminary data.</text>
</comment>
<accession>A0ABT8WN79</accession>
<proteinExistence type="predicted"/>
<organism evidence="2 3">
    <name type="scientific">Flavivirga jejuensis</name>
    <dbReference type="NCBI Taxonomy" id="870487"/>
    <lineage>
        <taxon>Bacteria</taxon>
        <taxon>Pseudomonadati</taxon>
        <taxon>Bacteroidota</taxon>
        <taxon>Flavobacteriia</taxon>
        <taxon>Flavobacteriales</taxon>
        <taxon>Flavobacteriaceae</taxon>
        <taxon>Flavivirga</taxon>
    </lineage>
</organism>
<reference evidence="2" key="1">
    <citation type="submission" date="2023-07" db="EMBL/GenBank/DDBJ databases">
        <title>Two novel species in the genus Flavivirga.</title>
        <authorList>
            <person name="Kwon K."/>
        </authorList>
    </citation>
    <scope>NUCLEOTIDE SEQUENCE</scope>
    <source>
        <strain evidence="2">KACC 14158</strain>
    </source>
</reference>
<dbReference type="Pfam" id="PF00581">
    <property type="entry name" value="Rhodanese"/>
    <property type="match status" value="1"/>
</dbReference>
<dbReference type="PROSITE" id="PS50206">
    <property type="entry name" value="RHODANESE_3"/>
    <property type="match status" value="1"/>
</dbReference>
<evidence type="ECO:0000259" key="1">
    <source>
        <dbReference type="PROSITE" id="PS50206"/>
    </source>
</evidence>